<evidence type="ECO:0000313" key="2">
    <source>
        <dbReference type="Proteomes" id="UP000070427"/>
    </source>
</evidence>
<dbReference type="AlphaFoldDB" id="A0A140LC10"/>
<dbReference type="RefSeq" id="WP_066352150.1">
    <property type="nucleotide sequence ID" value="NZ_LOED01000005.1"/>
</dbReference>
<sequence length="152" mass="16249">MGKYKSAFIAGLILTFLLGYGIGIASMGEPGSEDDPLVTKSYVDKVVSELKSYLDKSSSVGQSIGSFEVVYLERGDRLIAGKGTEIILRSGIATVVDSENGGIADVTDGKDLKRTERAPQNHLLIVPRDDGRGLIAETNVVLTVRGSFKVTR</sequence>
<organism evidence="1 2">
    <name type="scientific">Fervidicola ferrireducens</name>
    <dbReference type="NCBI Taxonomy" id="520764"/>
    <lineage>
        <taxon>Bacteria</taxon>
        <taxon>Bacillati</taxon>
        <taxon>Bacillota</taxon>
        <taxon>Clostridia</taxon>
        <taxon>Thermosediminibacterales</taxon>
        <taxon>Thermosediminibacteraceae</taxon>
        <taxon>Fervidicola</taxon>
    </lineage>
</organism>
<reference evidence="1 2" key="1">
    <citation type="submission" date="2015-12" db="EMBL/GenBank/DDBJ databases">
        <title>Draft genome sequnece of Fervidicola ferrireducens strain Y170.</title>
        <authorList>
            <person name="Patel B.K."/>
        </authorList>
    </citation>
    <scope>NUCLEOTIDE SEQUENCE [LARGE SCALE GENOMIC DNA]</scope>
    <source>
        <strain evidence="1 2">Y170</strain>
    </source>
</reference>
<dbReference type="OrthoDB" id="2381664at2"/>
<keyword evidence="2" id="KW-1185">Reference proteome</keyword>
<dbReference type="Proteomes" id="UP000070427">
    <property type="component" value="Unassembled WGS sequence"/>
</dbReference>
<dbReference type="STRING" id="520764.AN618_07040"/>
<dbReference type="PATRIC" id="fig|520764.3.peg.730"/>
<comment type="caution">
    <text evidence="1">The sequence shown here is derived from an EMBL/GenBank/DDBJ whole genome shotgun (WGS) entry which is preliminary data.</text>
</comment>
<dbReference type="InParanoid" id="A0A140LC10"/>
<protein>
    <submittedName>
        <fullName evidence="1">Uncharacterized protein</fullName>
    </submittedName>
</protein>
<accession>A0A140LC10</accession>
<evidence type="ECO:0000313" key="1">
    <source>
        <dbReference type="EMBL" id="KXG78085.1"/>
    </source>
</evidence>
<dbReference type="EMBL" id="LOED01000005">
    <property type="protein sequence ID" value="KXG78085.1"/>
    <property type="molecule type" value="Genomic_DNA"/>
</dbReference>
<name>A0A140LC10_9FIRM</name>
<gene>
    <name evidence="1" type="ORF">AN618_07040</name>
</gene>
<proteinExistence type="predicted"/>